<feature type="region of interest" description="Disordered" evidence="1">
    <location>
        <begin position="25"/>
        <end position="58"/>
    </location>
</feature>
<gene>
    <name evidence="2" type="ORF">FNV43_RR02556</name>
</gene>
<evidence type="ECO:0000256" key="1">
    <source>
        <dbReference type="SAM" id="MobiDB-lite"/>
    </source>
</evidence>
<protein>
    <submittedName>
        <fullName evidence="2">Uncharacterized protein</fullName>
    </submittedName>
</protein>
<sequence>MPRNREAKTRGDTCDTVTFFRDDYEDKDEEDEGSTAKVAKGNRERRRSEDVDDHGSSAPILSEWEKTKLEDKNRISLKRFLLSLCLCF</sequence>
<feature type="compositionally biased region" description="Basic and acidic residues" evidence="1">
    <location>
        <begin position="46"/>
        <end position="55"/>
    </location>
</feature>
<dbReference type="EMBL" id="VOIH02000001">
    <property type="protein sequence ID" value="KAF3457896.1"/>
    <property type="molecule type" value="Genomic_DNA"/>
</dbReference>
<accession>A0A8K0MT31</accession>
<name>A0A8K0MT31_9ROSA</name>
<dbReference type="AlphaFoldDB" id="A0A8K0MT31"/>
<reference evidence="2" key="1">
    <citation type="submission" date="2020-03" db="EMBL/GenBank/DDBJ databases">
        <title>A high-quality chromosome-level genome assembly of a woody plant with both climbing and erect habits, Rhamnella rubrinervis.</title>
        <authorList>
            <person name="Lu Z."/>
            <person name="Yang Y."/>
            <person name="Zhu X."/>
            <person name="Sun Y."/>
        </authorList>
    </citation>
    <scope>NUCLEOTIDE SEQUENCE</scope>
    <source>
        <strain evidence="2">BYM</strain>
        <tissue evidence="2">Leaf</tissue>
    </source>
</reference>
<dbReference type="Proteomes" id="UP000796880">
    <property type="component" value="Unassembled WGS sequence"/>
</dbReference>
<keyword evidence="3" id="KW-1185">Reference proteome</keyword>
<organism evidence="2 3">
    <name type="scientific">Rhamnella rubrinervis</name>
    <dbReference type="NCBI Taxonomy" id="2594499"/>
    <lineage>
        <taxon>Eukaryota</taxon>
        <taxon>Viridiplantae</taxon>
        <taxon>Streptophyta</taxon>
        <taxon>Embryophyta</taxon>
        <taxon>Tracheophyta</taxon>
        <taxon>Spermatophyta</taxon>
        <taxon>Magnoliopsida</taxon>
        <taxon>eudicotyledons</taxon>
        <taxon>Gunneridae</taxon>
        <taxon>Pentapetalae</taxon>
        <taxon>rosids</taxon>
        <taxon>fabids</taxon>
        <taxon>Rosales</taxon>
        <taxon>Rhamnaceae</taxon>
        <taxon>rhamnoid group</taxon>
        <taxon>Rhamneae</taxon>
        <taxon>Rhamnella</taxon>
    </lineage>
</organism>
<proteinExistence type="predicted"/>
<evidence type="ECO:0000313" key="3">
    <source>
        <dbReference type="Proteomes" id="UP000796880"/>
    </source>
</evidence>
<evidence type="ECO:0000313" key="2">
    <source>
        <dbReference type="EMBL" id="KAF3457896.1"/>
    </source>
</evidence>
<comment type="caution">
    <text evidence="2">The sequence shown here is derived from an EMBL/GenBank/DDBJ whole genome shotgun (WGS) entry which is preliminary data.</text>
</comment>